<evidence type="ECO:0000313" key="3">
    <source>
        <dbReference type="Proteomes" id="UP000069876"/>
    </source>
</evidence>
<dbReference type="EMBL" id="CP012393">
    <property type="protein sequence ID" value="ANW90777.1"/>
    <property type="molecule type" value="Genomic_DNA"/>
</dbReference>
<proteinExistence type="predicted"/>
<dbReference type="Proteomes" id="UP000092966">
    <property type="component" value="Chromosome"/>
</dbReference>
<evidence type="ECO:0000313" key="2">
    <source>
        <dbReference type="EMBL" id="CWT77080.1"/>
    </source>
</evidence>
<protein>
    <submittedName>
        <fullName evidence="2">Uncharacterized protein</fullName>
    </submittedName>
</protein>
<sequence>MERRWDLGRVVGWAVGWASAHQFCQTNSSNPANSTASRVFGKPSGFGGFGFWRGLAEWLVWVGGNGWIGGGGWIGGLKPTLHIHPTHLRLTLRPARLICPASVLRILAAAGALPSPIQRVNAFFNVFEEGRITPFLHTRRIPVFHGVEINIIPVVV</sequence>
<accession>A0AAD2J778</accession>
<dbReference type="EMBL" id="FFEF01000002">
    <property type="protein sequence ID" value="CWT77080.1"/>
    <property type="molecule type" value="Genomic_DNA"/>
</dbReference>
<evidence type="ECO:0000313" key="4">
    <source>
        <dbReference type="Proteomes" id="UP000092966"/>
    </source>
</evidence>
<dbReference type="Proteomes" id="UP000069876">
    <property type="component" value="Unassembled WGS sequence"/>
</dbReference>
<gene>
    <name evidence="1" type="ORF">DE8555_0206</name>
    <name evidence="2" type="ORF">ERS514851_00386</name>
</gene>
<reference evidence="2 3" key="2">
    <citation type="submission" date="2016-02" db="EMBL/GenBank/DDBJ databases">
        <authorList>
            <consortium name="Pathogen Informatics"/>
        </authorList>
    </citation>
    <scope>NUCLEOTIDE SEQUENCE [LARGE SCALE GENOMIC DNA]</scope>
    <source>
        <strain evidence="2 3">2842STDY5881531</strain>
    </source>
</reference>
<organism evidence="2 3">
    <name type="scientific">Neisseria meningitidis</name>
    <dbReference type="NCBI Taxonomy" id="487"/>
    <lineage>
        <taxon>Bacteria</taxon>
        <taxon>Pseudomonadati</taxon>
        <taxon>Pseudomonadota</taxon>
        <taxon>Betaproteobacteria</taxon>
        <taxon>Neisseriales</taxon>
        <taxon>Neisseriaceae</taxon>
        <taxon>Neisseria</taxon>
    </lineage>
</organism>
<evidence type="ECO:0000313" key="1">
    <source>
        <dbReference type="EMBL" id="ANW90777.1"/>
    </source>
</evidence>
<name>A0AAD2J778_NEIME</name>
<dbReference type="AlphaFoldDB" id="A0AAD2J778"/>
<reference evidence="1 4" key="1">
    <citation type="submission" date="2015-07" db="EMBL/GenBank/DDBJ databases">
        <title>Comparative genome sequencing reveals within-host evolution of Neisseria meningitidis during.</title>
        <authorList>
            <person name="Klughammer J."/>
            <person name="Dittrich M."/>
            <person name="Mueller T."/>
            <person name="Blom J."/>
            <person name="Goesmann A."/>
            <person name="Vogel U."/>
            <person name="Frosch M."/>
            <person name="Bock C."/>
            <person name="Schoen C."/>
        </authorList>
    </citation>
    <scope>NUCLEOTIDE SEQUENCE [LARGE SCALE GENOMIC DNA]</scope>
    <source>
        <strain evidence="1 4">DE8555</strain>
    </source>
</reference>